<protein>
    <submittedName>
        <fullName evidence="2">Uncharacterized protein</fullName>
    </submittedName>
</protein>
<evidence type="ECO:0000313" key="2">
    <source>
        <dbReference type="EMBL" id="PON39041.1"/>
    </source>
</evidence>
<dbReference type="AlphaFoldDB" id="A0A2P5ARE2"/>
<evidence type="ECO:0000313" key="3">
    <source>
        <dbReference type="Proteomes" id="UP000237105"/>
    </source>
</evidence>
<dbReference type="EMBL" id="JXTB01000477">
    <property type="protein sequence ID" value="PON39041.1"/>
    <property type="molecule type" value="Genomic_DNA"/>
</dbReference>
<reference evidence="3" key="1">
    <citation type="submission" date="2016-06" db="EMBL/GenBank/DDBJ databases">
        <title>Parallel loss of symbiosis genes in relatives of nitrogen-fixing non-legume Parasponia.</title>
        <authorList>
            <person name="Van Velzen R."/>
            <person name="Holmer R."/>
            <person name="Bu F."/>
            <person name="Rutten L."/>
            <person name="Van Zeijl A."/>
            <person name="Liu W."/>
            <person name="Santuari L."/>
            <person name="Cao Q."/>
            <person name="Sharma T."/>
            <person name="Shen D."/>
            <person name="Roswanjaya Y."/>
            <person name="Wardhani T."/>
            <person name="Kalhor M.S."/>
            <person name="Jansen J."/>
            <person name="Van den Hoogen J."/>
            <person name="Gungor B."/>
            <person name="Hartog M."/>
            <person name="Hontelez J."/>
            <person name="Verver J."/>
            <person name="Yang W.-C."/>
            <person name="Schijlen E."/>
            <person name="Repin R."/>
            <person name="Schilthuizen M."/>
            <person name="Schranz E."/>
            <person name="Heidstra R."/>
            <person name="Miyata K."/>
            <person name="Fedorova E."/>
            <person name="Kohlen W."/>
            <person name="Bisseling T."/>
            <person name="Smit S."/>
            <person name="Geurts R."/>
        </authorList>
    </citation>
    <scope>NUCLEOTIDE SEQUENCE [LARGE SCALE GENOMIC DNA]</scope>
    <source>
        <strain evidence="3">cv. WU1-14</strain>
    </source>
</reference>
<evidence type="ECO:0000256" key="1">
    <source>
        <dbReference type="SAM" id="MobiDB-lite"/>
    </source>
</evidence>
<sequence>MCRDKLMEGTGSRCAATLGTTTKRQWVHITLCGLARDNSRATTGSPSRAVPVRHARCDPVRHARTGRSQAMSGSHPRGQGDRARAACAGCTWTACAGRQPAGHARILSTR</sequence>
<proteinExistence type="predicted"/>
<dbReference type="Proteomes" id="UP000237105">
    <property type="component" value="Unassembled WGS sequence"/>
</dbReference>
<name>A0A2P5ARE2_PARAD</name>
<accession>A0A2P5ARE2</accession>
<comment type="caution">
    <text evidence="2">The sequence shown here is derived from an EMBL/GenBank/DDBJ whole genome shotgun (WGS) entry which is preliminary data.</text>
</comment>
<organism evidence="2 3">
    <name type="scientific">Parasponia andersonii</name>
    <name type="common">Sponia andersonii</name>
    <dbReference type="NCBI Taxonomy" id="3476"/>
    <lineage>
        <taxon>Eukaryota</taxon>
        <taxon>Viridiplantae</taxon>
        <taxon>Streptophyta</taxon>
        <taxon>Embryophyta</taxon>
        <taxon>Tracheophyta</taxon>
        <taxon>Spermatophyta</taxon>
        <taxon>Magnoliopsida</taxon>
        <taxon>eudicotyledons</taxon>
        <taxon>Gunneridae</taxon>
        <taxon>Pentapetalae</taxon>
        <taxon>rosids</taxon>
        <taxon>fabids</taxon>
        <taxon>Rosales</taxon>
        <taxon>Cannabaceae</taxon>
        <taxon>Parasponia</taxon>
    </lineage>
</organism>
<feature type="region of interest" description="Disordered" evidence="1">
    <location>
        <begin position="61"/>
        <end position="80"/>
    </location>
</feature>
<gene>
    <name evidence="2" type="ORF">PanWU01x14_307910</name>
</gene>
<keyword evidence="3" id="KW-1185">Reference proteome</keyword>